<evidence type="ECO:0000256" key="2">
    <source>
        <dbReference type="ARBA" id="ARBA00022803"/>
    </source>
</evidence>
<dbReference type="KEGG" id="mten:GWK48_09525"/>
<feature type="repeat" description="TPR" evidence="3">
    <location>
        <begin position="31"/>
        <end position="64"/>
    </location>
</feature>
<dbReference type="OrthoDB" id="115601at2157"/>
<keyword evidence="1" id="KW-0677">Repeat</keyword>
<accession>A0A6N0NYZ3</accession>
<evidence type="ECO:0000256" key="3">
    <source>
        <dbReference type="PROSITE-ProRule" id="PRU00339"/>
    </source>
</evidence>
<evidence type="ECO:0000256" key="1">
    <source>
        <dbReference type="ARBA" id="ARBA00022737"/>
    </source>
</evidence>
<reference evidence="4 5" key="1">
    <citation type="submission" date="2020-02" db="EMBL/GenBank/DDBJ databases">
        <title>Comparative genome analysis reveals the metabolism and evolution of the thermophilic archaeal genus Metallosphaera.</title>
        <authorList>
            <person name="Jiang C."/>
        </authorList>
    </citation>
    <scope>NUCLEOTIDE SEQUENCE [LARGE SCALE GENOMIC DNA]</scope>
    <source>
        <strain evidence="4 5">Ric-A</strain>
    </source>
</reference>
<sequence>MGEDLLFKADEMFRRGEYLEVLDLLDGVELVEAFMMRAESMVMLGRYEDALTELERGLSIFPYSYVMLTRQAEILESMGKYEDALEKVNRALELIPFSSEHHFLRARVLFKLQRYEDANLELAEVLRTNPKNVEARIMKASSYYNMGLKLDALSEVNRALAFRKEDPKLHELKGKIYFELGYHKLALSEFKIASHYDPNNSDYYYEIASCHYYLGMYDDALIYLNEALKISRKAPYLALMAVLKKERGEDPSQEVREAVELDKSMRTVLENLLNVKISPTGYIEGVK</sequence>
<dbReference type="EMBL" id="CP049074">
    <property type="protein sequence ID" value="QKR00588.1"/>
    <property type="molecule type" value="Genomic_DNA"/>
</dbReference>
<dbReference type="SUPFAM" id="SSF48452">
    <property type="entry name" value="TPR-like"/>
    <property type="match status" value="1"/>
</dbReference>
<evidence type="ECO:0000313" key="4">
    <source>
        <dbReference type="EMBL" id="QKR00588.1"/>
    </source>
</evidence>
<dbReference type="AlphaFoldDB" id="A0A6N0NYZ3"/>
<protein>
    <submittedName>
        <fullName evidence="4">Tetratricopeptide repeat protein</fullName>
    </submittedName>
</protein>
<feature type="repeat" description="TPR" evidence="3">
    <location>
        <begin position="167"/>
        <end position="200"/>
    </location>
</feature>
<dbReference type="Gene3D" id="1.25.40.10">
    <property type="entry name" value="Tetratricopeptide repeat domain"/>
    <property type="match status" value="1"/>
</dbReference>
<keyword evidence="5" id="KW-1185">Reference proteome</keyword>
<evidence type="ECO:0000313" key="5">
    <source>
        <dbReference type="Proteomes" id="UP000509301"/>
    </source>
</evidence>
<dbReference type="PANTHER" id="PTHR44943">
    <property type="entry name" value="CELLULOSE SYNTHASE OPERON PROTEIN C"/>
    <property type="match status" value="1"/>
</dbReference>
<dbReference type="PROSITE" id="PS50005">
    <property type="entry name" value="TPR"/>
    <property type="match status" value="4"/>
</dbReference>
<proteinExistence type="predicted"/>
<feature type="repeat" description="TPR" evidence="3">
    <location>
        <begin position="65"/>
        <end position="98"/>
    </location>
</feature>
<dbReference type="Pfam" id="PF14559">
    <property type="entry name" value="TPR_19"/>
    <property type="match status" value="1"/>
</dbReference>
<dbReference type="Proteomes" id="UP000509301">
    <property type="component" value="Chromosome"/>
</dbReference>
<dbReference type="PANTHER" id="PTHR44943:SF5">
    <property type="entry name" value="BLL7697 PROTEIN"/>
    <property type="match status" value="1"/>
</dbReference>
<gene>
    <name evidence="4" type="ORF">GWK48_09525</name>
</gene>
<dbReference type="InterPro" id="IPR019734">
    <property type="entry name" value="TPR_rpt"/>
</dbReference>
<keyword evidence="2 3" id="KW-0802">TPR repeat</keyword>
<dbReference type="SMART" id="SM00028">
    <property type="entry name" value="TPR"/>
    <property type="match status" value="6"/>
</dbReference>
<name>A0A6N0NYZ3_9CREN</name>
<dbReference type="Pfam" id="PF07719">
    <property type="entry name" value="TPR_2"/>
    <property type="match status" value="1"/>
</dbReference>
<feature type="repeat" description="TPR" evidence="3">
    <location>
        <begin position="201"/>
        <end position="234"/>
    </location>
</feature>
<organism evidence="4 5">
    <name type="scientific">Metallosphaera tengchongensis</name>
    <dbReference type="NCBI Taxonomy" id="1532350"/>
    <lineage>
        <taxon>Archaea</taxon>
        <taxon>Thermoproteota</taxon>
        <taxon>Thermoprotei</taxon>
        <taxon>Sulfolobales</taxon>
        <taxon>Sulfolobaceae</taxon>
        <taxon>Metallosphaera</taxon>
    </lineage>
</organism>
<dbReference type="RefSeq" id="WP_174631729.1">
    <property type="nucleotide sequence ID" value="NZ_CP049074.1"/>
</dbReference>
<dbReference type="InterPro" id="IPR051685">
    <property type="entry name" value="Ycf3/AcsC/BcsC/TPR_MFPF"/>
</dbReference>
<dbReference type="InterPro" id="IPR011990">
    <property type="entry name" value="TPR-like_helical_dom_sf"/>
</dbReference>
<dbReference type="GeneID" id="55642183"/>
<dbReference type="InterPro" id="IPR013105">
    <property type="entry name" value="TPR_2"/>
</dbReference>